<accession>A0A0C3DZA6</accession>
<sequence length="1022" mass="113255">METRDRSSRNDLFQELKPHCIELSQLALRDDGSATSSKALVESTNKLLKVLQEKCQRSDGVFDEKLADYVFFPLSQILRRKQKYTDSLSELTIKCLKILLEYGWRMRISLDLAKQLLILLTFVVGGVPGQTSTPPLEELVIEAYGALAALFRDLAVTPGGASVLVEPGTIPALGHCVTVLLDGITDGPSQEAQLQALSALNAVWHCVKDPQALSSFLPGTISGLTKALTPRTSIRRSRKTLVNALEVLQNVLVSILSDLRTRNIKDIEDPNIEKNALTKSWLKATTGQIKLALSNIIKLRKHESTDVLIALNQLCLTILNECHDTLSESASILVETCMILDGVDAEDGVLRKTSLTDLAMIHPDLGDSIKGTVYNWVTSLPRVMQANDEEVKQSTLRRLSKARELLVSLNLESSILEDTLATSLRDGVTVTLASSSPLKALQEVEFDLNSQAALILTTDNALSMSFHPIILAEESQKQTRSQLLNLLSNLGTRESQISMAGEMLEYARGASGLSLVSAFWLSSQLVRTTAAKNQELDEFFTSAVAFSDEQEAINQEIFSYSLSILSEVDERRSDWQLQAIALEVVADTALRLKEDFRLELIDALYPVAQLLGSPNGRLREHAITCLNIVSKACGYVNASDMIVDNVDYMVNAISLRLNTFNISPQAPQVLIMMIRLTGPSLLLYLDDVVESIFAALDNFHGYQRLVDILFSVLGEIVAVGSTSEQLQIESGKDTDHRKKRLQGPTIEEIVALLEKKAKIEDESLAHEDFPRAPWKDAKTLLDEADALTEGENLEGDERKEPKQEQSSIEVQKAPPTKIYTMVQSIARLGQHYLTNQSPVLRARLLGLVSIACKTLCNNEDEFLPLINDIWPTVVNRLYDDEPFVVIATTDALGEICRSAGDFMTTRMQTEWSDMMKMARQSRGKAAAEKRGAGSRGIYSQVNQVWEGVVGLFIAVLEYVRIDDDMFDEVVELLEDLIPVRRDVHDALSVVNPDAVWLAMQMAGKNEKLDRPVLEGYEFAPLE</sequence>
<protein>
    <recommendedName>
        <fullName evidence="6">TEL2-interacting protein 1</fullName>
    </recommendedName>
</protein>
<organism evidence="4 5">
    <name type="scientific">Oidiodendron maius (strain Zn)</name>
    <dbReference type="NCBI Taxonomy" id="913774"/>
    <lineage>
        <taxon>Eukaryota</taxon>
        <taxon>Fungi</taxon>
        <taxon>Dikarya</taxon>
        <taxon>Ascomycota</taxon>
        <taxon>Pezizomycotina</taxon>
        <taxon>Leotiomycetes</taxon>
        <taxon>Leotiomycetes incertae sedis</taxon>
        <taxon>Myxotrichaceae</taxon>
        <taxon>Oidiodendron</taxon>
    </lineage>
</organism>
<reference evidence="4 5" key="1">
    <citation type="submission" date="2014-04" db="EMBL/GenBank/DDBJ databases">
        <authorList>
            <consortium name="DOE Joint Genome Institute"/>
            <person name="Kuo A."/>
            <person name="Martino E."/>
            <person name="Perotto S."/>
            <person name="Kohler A."/>
            <person name="Nagy L.G."/>
            <person name="Floudas D."/>
            <person name="Copeland A."/>
            <person name="Barry K.W."/>
            <person name="Cichocki N."/>
            <person name="Veneault-Fourrey C."/>
            <person name="LaButti K."/>
            <person name="Lindquist E.A."/>
            <person name="Lipzen A."/>
            <person name="Lundell T."/>
            <person name="Morin E."/>
            <person name="Murat C."/>
            <person name="Sun H."/>
            <person name="Tunlid A."/>
            <person name="Henrissat B."/>
            <person name="Grigoriev I.V."/>
            <person name="Hibbett D.S."/>
            <person name="Martin F."/>
            <person name="Nordberg H.P."/>
            <person name="Cantor M.N."/>
            <person name="Hua S.X."/>
        </authorList>
    </citation>
    <scope>NUCLEOTIDE SEQUENCE [LARGE SCALE GENOMIC DNA]</scope>
    <source>
        <strain evidence="4 5">Zn</strain>
    </source>
</reference>
<dbReference type="GO" id="GO:0005737">
    <property type="term" value="C:cytoplasm"/>
    <property type="evidence" value="ECO:0007669"/>
    <property type="project" value="TreeGrafter"/>
</dbReference>
<proteinExistence type="predicted"/>
<evidence type="ECO:0000259" key="3">
    <source>
        <dbReference type="Pfam" id="PF24181"/>
    </source>
</evidence>
<dbReference type="FunCoup" id="A0A0C3DZA6">
    <property type="interactions" value="603"/>
</dbReference>
<reference evidence="5" key="2">
    <citation type="submission" date="2015-01" db="EMBL/GenBank/DDBJ databases">
        <title>Evolutionary Origins and Diversification of the Mycorrhizal Mutualists.</title>
        <authorList>
            <consortium name="DOE Joint Genome Institute"/>
            <consortium name="Mycorrhizal Genomics Consortium"/>
            <person name="Kohler A."/>
            <person name="Kuo A."/>
            <person name="Nagy L.G."/>
            <person name="Floudas D."/>
            <person name="Copeland A."/>
            <person name="Barry K.W."/>
            <person name="Cichocki N."/>
            <person name="Veneault-Fourrey C."/>
            <person name="LaButti K."/>
            <person name="Lindquist E.A."/>
            <person name="Lipzen A."/>
            <person name="Lundell T."/>
            <person name="Morin E."/>
            <person name="Murat C."/>
            <person name="Riley R."/>
            <person name="Ohm R."/>
            <person name="Sun H."/>
            <person name="Tunlid A."/>
            <person name="Henrissat B."/>
            <person name="Grigoriev I.V."/>
            <person name="Hibbett D.S."/>
            <person name="Martin F."/>
        </authorList>
    </citation>
    <scope>NUCLEOTIDE SEQUENCE [LARGE SCALE GENOMIC DNA]</scope>
    <source>
        <strain evidence="5">Zn</strain>
    </source>
</reference>
<evidence type="ECO:0000313" key="4">
    <source>
        <dbReference type="EMBL" id="KIN07423.1"/>
    </source>
</evidence>
<dbReference type="InterPro" id="IPR057566">
    <property type="entry name" value="TPR_TTI1_N"/>
</dbReference>
<gene>
    <name evidence="4" type="ORF">OIDMADRAFT_99578</name>
</gene>
<dbReference type="AlphaFoldDB" id="A0A0C3DZA6"/>
<keyword evidence="5" id="KW-1185">Reference proteome</keyword>
<name>A0A0C3DZA6_OIDMZ</name>
<dbReference type="PANTHER" id="PTHR18460">
    <property type="entry name" value="TEL2 INTERACTING PROTEIN 1 TTI1 FAMILY MEMBER"/>
    <property type="match status" value="1"/>
</dbReference>
<dbReference type="PANTHER" id="PTHR18460:SF3">
    <property type="entry name" value="TELO2-INTERACTING PROTEIN 1 HOMOLOG"/>
    <property type="match status" value="1"/>
</dbReference>
<dbReference type="Pfam" id="PF24173">
    <property type="entry name" value="TPR_TTI1_N"/>
    <property type="match status" value="1"/>
</dbReference>
<dbReference type="EMBL" id="KN832870">
    <property type="protein sequence ID" value="KIN07423.1"/>
    <property type="molecule type" value="Genomic_DNA"/>
</dbReference>
<dbReference type="SUPFAM" id="SSF48371">
    <property type="entry name" value="ARM repeat"/>
    <property type="match status" value="1"/>
</dbReference>
<evidence type="ECO:0000256" key="1">
    <source>
        <dbReference type="SAM" id="MobiDB-lite"/>
    </source>
</evidence>
<dbReference type="Gene3D" id="1.25.10.10">
    <property type="entry name" value="Leucine-rich Repeat Variant"/>
    <property type="match status" value="1"/>
</dbReference>
<dbReference type="InterPro" id="IPR011989">
    <property type="entry name" value="ARM-like"/>
</dbReference>
<feature type="domain" description="TTI1 N-terminal TPR" evidence="2">
    <location>
        <begin position="13"/>
        <end position="340"/>
    </location>
</feature>
<dbReference type="InterPro" id="IPR049362">
    <property type="entry name" value="TTI1_rpt"/>
</dbReference>
<dbReference type="InterPro" id="IPR052587">
    <property type="entry name" value="TELO2-interacting_protein_1"/>
</dbReference>
<dbReference type="OrthoDB" id="49511at2759"/>
<dbReference type="InterPro" id="IPR016024">
    <property type="entry name" value="ARM-type_fold"/>
</dbReference>
<evidence type="ECO:0008006" key="6">
    <source>
        <dbReference type="Google" id="ProtNLM"/>
    </source>
</evidence>
<evidence type="ECO:0000259" key="2">
    <source>
        <dbReference type="Pfam" id="PF24173"/>
    </source>
</evidence>
<dbReference type="InterPro" id="IPR016441">
    <property type="entry name" value="Tti1"/>
</dbReference>
<feature type="domain" description="TTI1 C-terminal TPR" evidence="3">
    <location>
        <begin position="752"/>
        <end position="973"/>
    </location>
</feature>
<feature type="region of interest" description="Disordered" evidence="1">
    <location>
        <begin position="788"/>
        <end position="810"/>
    </location>
</feature>
<dbReference type="STRING" id="913774.A0A0C3DZA6"/>
<dbReference type="Pfam" id="PF21547">
    <property type="entry name" value="TTI1"/>
    <property type="match status" value="1"/>
</dbReference>
<dbReference type="PIRSF" id="PIRSF005250">
    <property type="entry name" value="UCP005250"/>
    <property type="match status" value="1"/>
</dbReference>
<dbReference type="Pfam" id="PF24181">
    <property type="entry name" value="TPR_TTI1_C"/>
    <property type="match status" value="1"/>
</dbReference>
<dbReference type="HOGENOM" id="CLU_005544_0_0_1"/>
<evidence type="ECO:0000313" key="5">
    <source>
        <dbReference type="Proteomes" id="UP000054321"/>
    </source>
</evidence>
<dbReference type="InterPro" id="IPR057567">
    <property type="entry name" value="TPR_TTI1_C"/>
</dbReference>
<dbReference type="Proteomes" id="UP000054321">
    <property type="component" value="Unassembled WGS sequence"/>
</dbReference>
<dbReference type="InParanoid" id="A0A0C3DZA6"/>